<organism evidence="1 2">
    <name type="scientific">Trifolium pratense</name>
    <name type="common">Red clover</name>
    <dbReference type="NCBI Taxonomy" id="57577"/>
    <lineage>
        <taxon>Eukaryota</taxon>
        <taxon>Viridiplantae</taxon>
        <taxon>Streptophyta</taxon>
        <taxon>Embryophyta</taxon>
        <taxon>Tracheophyta</taxon>
        <taxon>Spermatophyta</taxon>
        <taxon>Magnoliopsida</taxon>
        <taxon>eudicotyledons</taxon>
        <taxon>Gunneridae</taxon>
        <taxon>Pentapetalae</taxon>
        <taxon>rosids</taxon>
        <taxon>fabids</taxon>
        <taxon>Fabales</taxon>
        <taxon>Fabaceae</taxon>
        <taxon>Papilionoideae</taxon>
        <taxon>50 kb inversion clade</taxon>
        <taxon>NPAAA clade</taxon>
        <taxon>Hologalegina</taxon>
        <taxon>IRL clade</taxon>
        <taxon>Trifolieae</taxon>
        <taxon>Trifolium</taxon>
    </lineage>
</organism>
<proteinExistence type="predicted"/>
<dbReference type="EMBL" id="CASHSV030000024">
    <property type="protein sequence ID" value="CAJ2642234.1"/>
    <property type="molecule type" value="Genomic_DNA"/>
</dbReference>
<name>A0ACB0JEM2_TRIPR</name>
<evidence type="ECO:0000313" key="1">
    <source>
        <dbReference type="EMBL" id="CAJ2642234.1"/>
    </source>
</evidence>
<reference evidence="1" key="1">
    <citation type="submission" date="2023-10" db="EMBL/GenBank/DDBJ databases">
        <authorList>
            <person name="Rodriguez Cubillos JULIANA M."/>
            <person name="De Vega J."/>
        </authorList>
    </citation>
    <scope>NUCLEOTIDE SEQUENCE</scope>
</reference>
<keyword evidence="2" id="KW-1185">Reference proteome</keyword>
<evidence type="ECO:0000313" key="2">
    <source>
        <dbReference type="Proteomes" id="UP001177021"/>
    </source>
</evidence>
<comment type="caution">
    <text evidence="1">The sequence shown here is derived from an EMBL/GenBank/DDBJ whole genome shotgun (WGS) entry which is preliminary data.</text>
</comment>
<sequence>MSPLYMQQNNINMFSLSFLSISHHPPFTITISHKNTPLTTVPSSPSHCYHLTIPSSFFLSANNHRQRSSRLKQKLRSFCRYSHEEVKFSFLKP</sequence>
<dbReference type="Proteomes" id="UP001177021">
    <property type="component" value="Unassembled WGS sequence"/>
</dbReference>
<protein>
    <submittedName>
        <fullName evidence="1">Uncharacterized protein</fullName>
    </submittedName>
</protein>
<gene>
    <name evidence="1" type="ORF">MILVUS5_LOCUS11728</name>
</gene>
<accession>A0ACB0JEM2</accession>